<comment type="caution">
    <text evidence="1">The sequence shown here is derived from an EMBL/GenBank/DDBJ whole genome shotgun (WGS) entry which is preliminary data.</text>
</comment>
<name>A0AAU9JQU1_9CILI</name>
<reference evidence="1" key="1">
    <citation type="submission" date="2021-09" db="EMBL/GenBank/DDBJ databases">
        <authorList>
            <consortium name="AG Swart"/>
            <person name="Singh M."/>
            <person name="Singh A."/>
            <person name="Seah K."/>
            <person name="Emmerich C."/>
        </authorList>
    </citation>
    <scope>NUCLEOTIDE SEQUENCE</scope>
    <source>
        <strain evidence="1">ATCC30299</strain>
    </source>
</reference>
<evidence type="ECO:0000313" key="1">
    <source>
        <dbReference type="EMBL" id="CAG9324106.1"/>
    </source>
</evidence>
<proteinExistence type="predicted"/>
<dbReference type="EMBL" id="CAJZBQ010000035">
    <property type="protein sequence ID" value="CAG9324106.1"/>
    <property type="molecule type" value="Genomic_DNA"/>
</dbReference>
<accession>A0AAU9JQU1</accession>
<sequence>MKYMIYFNLSSLWCCAPVDPTVDFRHSHIEASDGLLWTDVFIQVDRTTIWDSDYLKTTKSGETISPDTEQYKITKDQGNTSGVAKIFLPREPGNYDIFYIREENYHARILGKYIIKLSPILISSFQELKVERVHYPPYLQALLKRQGMLFTVQETSSPGRSESIKSSVNHSQLVIDEYPFEIIPKSNMYNKVNPL</sequence>
<protein>
    <submittedName>
        <fullName evidence="1">Uncharacterized protein</fullName>
    </submittedName>
</protein>
<organism evidence="1 2">
    <name type="scientific">Blepharisma stoltei</name>
    <dbReference type="NCBI Taxonomy" id="1481888"/>
    <lineage>
        <taxon>Eukaryota</taxon>
        <taxon>Sar</taxon>
        <taxon>Alveolata</taxon>
        <taxon>Ciliophora</taxon>
        <taxon>Postciliodesmatophora</taxon>
        <taxon>Heterotrichea</taxon>
        <taxon>Heterotrichida</taxon>
        <taxon>Blepharismidae</taxon>
        <taxon>Blepharisma</taxon>
    </lineage>
</organism>
<keyword evidence="2" id="KW-1185">Reference proteome</keyword>
<dbReference type="Proteomes" id="UP001162131">
    <property type="component" value="Unassembled WGS sequence"/>
</dbReference>
<dbReference type="AlphaFoldDB" id="A0AAU9JQU1"/>
<evidence type="ECO:0000313" key="2">
    <source>
        <dbReference type="Proteomes" id="UP001162131"/>
    </source>
</evidence>
<gene>
    <name evidence="1" type="ORF">BSTOLATCC_MIC35127</name>
</gene>